<keyword evidence="1" id="KW-1133">Transmembrane helix</keyword>
<feature type="transmembrane region" description="Helical" evidence="1">
    <location>
        <begin position="21"/>
        <end position="42"/>
    </location>
</feature>
<dbReference type="AlphaFoldDB" id="A0A4V2VU45"/>
<sequence>MAEANFSEAGFNASYNKKESIKYGVILGVISFLLGIVVLYVSKHVESFWMLTSMSFGINTVLYMLIALAFAYTLRKQNGGFWNFSIAVKSTFLMLLISTVLATVSTMVFVNVINPALQEEVLRNTINITIEQLENSGAPDDVIDSRVATLEEQMATLGQITVKTIFRSLMISILIQFIFSLILAALTRNEKLIQRPTTLN</sequence>
<evidence type="ECO:0000313" key="3">
    <source>
        <dbReference type="Proteomes" id="UP000295197"/>
    </source>
</evidence>
<organism evidence="2 3">
    <name type="scientific">Sphingobacterium alimentarium</name>
    <dbReference type="NCBI Taxonomy" id="797292"/>
    <lineage>
        <taxon>Bacteria</taxon>
        <taxon>Pseudomonadati</taxon>
        <taxon>Bacteroidota</taxon>
        <taxon>Sphingobacteriia</taxon>
        <taxon>Sphingobacteriales</taxon>
        <taxon>Sphingobacteriaceae</taxon>
        <taxon>Sphingobacterium</taxon>
    </lineage>
</organism>
<feature type="transmembrane region" description="Helical" evidence="1">
    <location>
        <begin position="92"/>
        <end position="113"/>
    </location>
</feature>
<gene>
    <name evidence="2" type="ORF">EDC17_102737</name>
</gene>
<dbReference type="RefSeq" id="WP_132778059.1">
    <property type="nucleotide sequence ID" value="NZ_SMBZ01000027.1"/>
</dbReference>
<feature type="transmembrane region" description="Helical" evidence="1">
    <location>
        <begin position="48"/>
        <end position="72"/>
    </location>
</feature>
<comment type="caution">
    <text evidence="2">The sequence shown here is derived from an EMBL/GenBank/DDBJ whole genome shotgun (WGS) entry which is preliminary data.</text>
</comment>
<dbReference type="EMBL" id="SMBZ01000027">
    <property type="protein sequence ID" value="TCV11580.1"/>
    <property type="molecule type" value="Genomic_DNA"/>
</dbReference>
<accession>A0A4V2VU45</accession>
<dbReference type="OrthoDB" id="660361at2"/>
<dbReference type="InterPro" id="IPR025250">
    <property type="entry name" value="DUF4199"/>
</dbReference>
<evidence type="ECO:0000256" key="1">
    <source>
        <dbReference type="SAM" id="Phobius"/>
    </source>
</evidence>
<reference evidence="2 3" key="1">
    <citation type="submission" date="2019-03" db="EMBL/GenBank/DDBJ databases">
        <title>Genomic Encyclopedia of Type Strains, Phase IV (KMG-IV): sequencing the most valuable type-strain genomes for metagenomic binning, comparative biology and taxonomic classification.</title>
        <authorList>
            <person name="Goeker M."/>
        </authorList>
    </citation>
    <scope>NUCLEOTIDE SEQUENCE [LARGE SCALE GENOMIC DNA]</scope>
    <source>
        <strain evidence="2 3">DSM 22362</strain>
    </source>
</reference>
<dbReference type="Pfam" id="PF13858">
    <property type="entry name" value="DUF4199"/>
    <property type="match status" value="1"/>
</dbReference>
<keyword evidence="3" id="KW-1185">Reference proteome</keyword>
<keyword evidence="1" id="KW-0472">Membrane</keyword>
<dbReference type="Proteomes" id="UP000295197">
    <property type="component" value="Unassembled WGS sequence"/>
</dbReference>
<evidence type="ECO:0000313" key="2">
    <source>
        <dbReference type="EMBL" id="TCV11580.1"/>
    </source>
</evidence>
<feature type="transmembrane region" description="Helical" evidence="1">
    <location>
        <begin position="165"/>
        <end position="186"/>
    </location>
</feature>
<name>A0A4V2VU45_9SPHI</name>
<protein>
    <submittedName>
        <fullName evidence="2">Uncharacterized protein DUF4199</fullName>
    </submittedName>
</protein>
<keyword evidence="1" id="KW-0812">Transmembrane</keyword>
<proteinExistence type="predicted"/>